<gene>
    <name evidence="5" type="ORF">LEA_00901</name>
</gene>
<keyword evidence="3" id="KW-0520">NAD</keyword>
<dbReference type="SUPFAM" id="SSF51735">
    <property type="entry name" value="NAD(P)-binding Rossmann-fold domains"/>
    <property type="match status" value="1"/>
</dbReference>
<feature type="non-terminal residue" evidence="5">
    <location>
        <position position="120"/>
    </location>
</feature>
<dbReference type="Pfam" id="PF02826">
    <property type="entry name" value="2-Hacid_dh_C"/>
    <property type="match status" value="1"/>
</dbReference>
<dbReference type="PROSITE" id="PS00671">
    <property type="entry name" value="D_2_HYDROXYACID_DH_3"/>
    <property type="match status" value="1"/>
</dbReference>
<dbReference type="InterPro" id="IPR029753">
    <property type="entry name" value="D-isomer_DH_CS"/>
</dbReference>
<accession>K1UKW8</accession>
<dbReference type="PANTHER" id="PTHR43026:SF1">
    <property type="entry name" value="2-HYDROXYACID DEHYDROGENASE HOMOLOG 1-RELATED"/>
    <property type="match status" value="1"/>
</dbReference>
<proteinExistence type="inferred from homology"/>
<evidence type="ECO:0000256" key="3">
    <source>
        <dbReference type="ARBA" id="ARBA00023027"/>
    </source>
</evidence>
<dbReference type="InterPro" id="IPR036291">
    <property type="entry name" value="NAD(P)-bd_dom_sf"/>
</dbReference>
<sequence>MINSESINKMKDNVVLVNTSRGALIDTEDLIKGIRQHKFHSVGLDVYEEETANVFENREDDIMETSITSRLLSFPNVIVTSHQAFLTEEALEAISYTTLENAQSYIEGHVIKQNLVLPRE</sequence>
<dbReference type="PANTHER" id="PTHR43026">
    <property type="entry name" value="2-HYDROXYACID DEHYDROGENASE HOMOLOG 1-RELATED"/>
    <property type="match status" value="1"/>
</dbReference>
<reference evidence="5" key="1">
    <citation type="journal article" date="2013" name="Environ. Microbiol.">
        <title>Microbiota from the distal guts of lean and obese adolescents exhibit partial functional redundancy besides clear differences in community structure.</title>
        <authorList>
            <person name="Ferrer M."/>
            <person name="Ruiz A."/>
            <person name="Lanza F."/>
            <person name="Haange S.B."/>
            <person name="Oberbach A."/>
            <person name="Till H."/>
            <person name="Bargiela R."/>
            <person name="Campoy C."/>
            <person name="Segura M.T."/>
            <person name="Richter M."/>
            <person name="von Bergen M."/>
            <person name="Seifert J."/>
            <person name="Suarez A."/>
        </authorList>
    </citation>
    <scope>NUCLEOTIDE SEQUENCE</scope>
</reference>
<feature type="domain" description="D-isomer specific 2-hydroxyacid dehydrogenase NAD-binding" evidence="4">
    <location>
        <begin position="1"/>
        <end position="84"/>
    </location>
</feature>
<dbReference type="AlphaFoldDB" id="K1UKW8"/>
<dbReference type="EMBL" id="AJWY01000633">
    <property type="protein sequence ID" value="EKC80899.1"/>
    <property type="molecule type" value="Genomic_DNA"/>
</dbReference>
<dbReference type="InterPro" id="IPR006140">
    <property type="entry name" value="D-isomer_DH_NAD-bd"/>
</dbReference>
<dbReference type="GO" id="GO:0016491">
    <property type="term" value="F:oxidoreductase activity"/>
    <property type="evidence" value="ECO:0007669"/>
    <property type="project" value="UniProtKB-KW"/>
</dbReference>
<dbReference type="GO" id="GO:0051287">
    <property type="term" value="F:NAD binding"/>
    <property type="evidence" value="ECO:0007669"/>
    <property type="project" value="InterPro"/>
</dbReference>
<evidence type="ECO:0000256" key="2">
    <source>
        <dbReference type="ARBA" id="ARBA00023002"/>
    </source>
</evidence>
<evidence type="ECO:0000256" key="1">
    <source>
        <dbReference type="ARBA" id="ARBA00005854"/>
    </source>
</evidence>
<evidence type="ECO:0000259" key="4">
    <source>
        <dbReference type="Pfam" id="PF02826"/>
    </source>
</evidence>
<protein>
    <submittedName>
        <fullName evidence="5">D-lactate dehydrogenase</fullName>
    </submittedName>
</protein>
<dbReference type="InterPro" id="IPR058205">
    <property type="entry name" value="D-LDH-like"/>
</dbReference>
<evidence type="ECO:0000313" key="5">
    <source>
        <dbReference type="EMBL" id="EKC80899.1"/>
    </source>
</evidence>
<keyword evidence="2" id="KW-0560">Oxidoreductase</keyword>
<comment type="caution">
    <text evidence="5">The sequence shown here is derived from an EMBL/GenBank/DDBJ whole genome shotgun (WGS) entry which is preliminary data.</text>
</comment>
<comment type="similarity">
    <text evidence="1">Belongs to the D-isomer specific 2-hydroxyacid dehydrogenase family.</text>
</comment>
<name>K1UKW8_9ZZZZ</name>
<dbReference type="Gene3D" id="3.40.50.720">
    <property type="entry name" value="NAD(P)-binding Rossmann-like Domain"/>
    <property type="match status" value="2"/>
</dbReference>
<organism evidence="5">
    <name type="scientific">human gut metagenome</name>
    <dbReference type="NCBI Taxonomy" id="408170"/>
    <lineage>
        <taxon>unclassified sequences</taxon>
        <taxon>metagenomes</taxon>
        <taxon>organismal metagenomes</taxon>
    </lineage>
</organism>